<keyword evidence="2" id="KW-1185">Reference proteome</keyword>
<organism evidence="1 2">
    <name type="scientific">Mesorhizobium marinum</name>
    <dbReference type="NCBI Taxonomy" id="3228790"/>
    <lineage>
        <taxon>Bacteria</taxon>
        <taxon>Pseudomonadati</taxon>
        <taxon>Pseudomonadota</taxon>
        <taxon>Alphaproteobacteria</taxon>
        <taxon>Hyphomicrobiales</taxon>
        <taxon>Phyllobacteriaceae</taxon>
        <taxon>Mesorhizobium</taxon>
    </lineage>
</organism>
<gene>
    <name evidence="1" type="ORF">ABUE31_04705</name>
</gene>
<accession>A0ABV3QW63</accession>
<evidence type="ECO:0000313" key="2">
    <source>
        <dbReference type="Proteomes" id="UP001556196"/>
    </source>
</evidence>
<name>A0ABV3QW63_9HYPH</name>
<proteinExistence type="predicted"/>
<evidence type="ECO:0000313" key="1">
    <source>
        <dbReference type="EMBL" id="MEW9805286.1"/>
    </source>
</evidence>
<dbReference type="EMBL" id="JBFOCI010000001">
    <property type="protein sequence ID" value="MEW9805286.1"/>
    <property type="molecule type" value="Genomic_DNA"/>
</dbReference>
<comment type="caution">
    <text evidence="1">The sequence shown here is derived from an EMBL/GenBank/DDBJ whole genome shotgun (WGS) entry which is preliminary data.</text>
</comment>
<protein>
    <submittedName>
        <fullName evidence="1">Uncharacterized protein</fullName>
    </submittedName>
</protein>
<dbReference type="RefSeq" id="WP_367722327.1">
    <property type="nucleotide sequence ID" value="NZ_JBFOCH010000073.1"/>
</dbReference>
<reference evidence="1 2" key="1">
    <citation type="submission" date="2024-06" db="EMBL/GenBank/DDBJ databases">
        <authorList>
            <person name="Tuo L."/>
        </authorList>
    </citation>
    <scope>NUCLEOTIDE SEQUENCE [LARGE SCALE GENOMIC DNA]</scope>
    <source>
        <strain evidence="1 2">ZMM04-5</strain>
    </source>
</reference>
<dbReference type="Proteomes" id="UP001556196">
    <property type="component" value="Unassembled WGS sequence"/>
</dbReference>
<sequence length="134" mass="15040">MPRKAPIVRSVRYEHAINTLVAKRAEISGLVQFKGADLADQLEHIDAVLVILGYKGDPSQIVPRRRKANRFRKGELHRLILKHEAEGSQSNRETATRIVLAKGWDAAHIKPIMDCIKTAKGWRRRSARTATAGN</sequence>